<dbReference type="OrthoDB" id="9983389at2759"/>
<evidence type="ECO:0000256" key="6">
    <source>
        <dbReference type="ARBA" id="ARBA00023319"/>
    </source>
</evidence>
<comment type="subcellular location">
    <subcellularLocation>
        <location evidence="1">Membrane</location>
    </subcellularLocation>
</comment>
<dbReference type="GO" id="GO:0005102">
    <property type="term" value="F:signaling receptor binding"/>
    <property type="evidence" value="ECO:0007669"/>
    <property type="project" value="TreeGrafter"/>
</dbReference>
<protein>
    <recommendedName>
        <fullName evidence="8">Ig-like domain-containing protein</fullName>
    </recommendedName>
</protein>
<gene>
    <name evidence="9" type="ORF">JZ751_004737</name>
</gene>
<dbReference type="InterPro" id="IPR050504">
    <property type="entry name" value="IgSF_BTN/MOG"/>
</dbReference>
<dbReference type="GO" id="GO:0009897">
    <property type="term" value="C:external side of plasma membrane"/>
    <property type="evidence" value="ECO:0007669"/>
    <property type="project" value="TreeGrafter"/>
</dbReference>
<dbReference type="GO" id="GO:0001817">
    <property type="term" value="P:regulation of cytokine production"/>
    <property type="evidence" value="ECO:0007669"/>
    <property type="project" value="TreeGrafter"/>
</dbReference>
<evidence type="ECO:0000256" key="5">
    <source>
        <dbReference type="ARBA" id="ARBA00023180"/>
    </source>
</evidence>
<comment type="caution">
    <text evidence="9">The sequence shown here is derived from an EMBL/GenBank/DDBJ whole genome shotgun (WGS) entry which is preliminary data.</text>
</comment>
<proteinExistence type="predicted"/>
<dbReference type="InterPro" id="IPR003599">
    <property type="entry name" value="Ig_sub"/>
</dbReference>
<feature type="transmembrane region" description="Helical" evidence="7">
    <location>
        <begin position="20"/>
        <end position="43"/>
    </location>
</feature>
<dbReference type="Pfam" id="PF07686">
    <property type="entry name" value="V-set"/>
    <property type="match status" value="1"/>
</dbReference>
<dbReference type="GO" id="GO:1903037">
    <property type="term" value="P:regulation of leukocyte cell-cell adhesion"/>
    <property type="evidence" value="ECO:0007669"/>
    <property type="project" value="UniProtKB-ARBA"/>
</dbReference>
<keyword evidence="5" id="KW-0325">Glycoprotein</keyword>
<feature type="domain" description="Ig-like" evidence="8">
    <location>
        <begin position="31"/>
        <end position="132"/>
    </location>
</feature>
<evidence type="ECO:0000256" key="3">
    <source>
        <dbReference type="ARBA" id="ARBA00023136"/>
    </source>
</evidence>
<evidence type="ECO:0000259" key="8">
    <source>
        <dbReference type="PROSITE" id="PS50835"/>
    </source>
</evidence>
<dbReference type="GO" id="GO:0050852">
    <property type="term" value="P:T cell receptor signaling pathway"/>
    <property type="evidence" value="ECO:0007669"/>
    <property type="project" value="TreeGrafter"/>
</dbReference>
<evidence type="ECO:0000313" key="10">
    <source>
        <dbReference type="Proteomes" id="UP000824540"/>
    </source>
</evidence>
<dbReference type="InterPro" id="IPR013106">
    <property type="entry name" value="Ig_V-set"/>
</dbReference>
<dbReference type="PROSITE" id="PS50835">
    <property type="entry name" value="IG_LIKE"/>
    <property type="match status" value="1"/>
</dbReference>
<reference evidence="9" key="1">
    <citation type="thesis" date="2021" institute="BYU ScholarsArchive" country="Provo, UT, USA">
        <title>Applications of and Algorithms for Genome Assembly and Genomic Analyses with an Emphasis on Marine Teleosts.</title>
        <authorList>
            <person name="Pickett B.D."/>
        </authorList>
    </citation>
    <scope>NUCLEOTIDE SEQUENCE</scope>
    <source>
        <strain evidence="9">HI-2016</strain>
    </source>
</reference>
<dbReference type="PANTHER" id="PTHR24100:SF145">
    <property type="entry name" value="CD276 ANTIGEN"/>
    <property type="match status" value="1"/>
</dbReference>
<keyword evidence="10" id="KW-1185">Reference proteome</keyword>
<dbReference type="GO" id="GO:0050863">
    <property type="term" value="P:regulation of T cell activation"/>
    <property type="evidence" value="ECO:0007669"/>
    <property type="project" value="UniProtKB-ARBA"/>
</dbReference>
<evidence type="ECO:0000313" key="9">
    <source>
        <dbReference type="EMBL" id="KAG9335415.1"/>
    </source>
</evidence>
<dbReference type="Gene3D" id="2.60.40.10">
    <property type="entry name" value="Immunoglobulins"/>
    <property type="match status" value="1"/>
</dbReference>
<keyword evidence="3 7" id="KW-0472">Membrane</keyword>
<organism evidence="9 10">
    <name type="scientific">Albula glossodonta</name>
    <name type="common">roundjaw bonefish</name>
    <dbReference type="NCBI Taxonomy" id="121402"/>
    <lineage>
        <taxon>Eukaryota</taxon>
        <taxon>Metazoa</taxon>
        <taxon>Chordata</taxon>
        <taxon>Craniata</taxon>
        <taxon>Vertebrata</taxon>
        <taxon>Euteleostomi</taxon>
        <taxon>Actinopterygii</taxon>
        <taxon>Neopterygii</taxon>
        <taxon>Teleostei</taxon>
        <taxon>Albuliformes</taxon>
        <taxon>Albulidae</taxon>
        <taxon>Albula</taxon>
    </lineage>
</organism>
<dbReference type="InterPro" id="IPR036179">
    <property type="entry name" value="Ig-like_dom_sf"/>
</dbReference>
<name>A0A8T2N4S5_9TELE</name>
<evidence type="ECO:0000256" key="2">
    <source>
        <dbReference type="ARBA" id="ARBA00022729"/>
    </source>
</evidence>
<keyword evidence="7" id="KW-0812">Transmembrane</keyword>
<keyword evidence="6" id="KW-0393">Immunoglobulin domain</keyword>
<evidence type="ECO:0000256" key="4">
    <source>
        <dbReference type="ARBA" id="ARBA00023157"/>
    </source>
</evidence>
<dbReference type="InterPro" id="IPR007110">
    <property type="entry name" value="Ig-like_dom"/>
</dbReference>
<dbReference type="Proteomes" id="UP000824540">
    <property type="component" value="Unassembled WGS sequence"/>
</dbReference>
<dbReference type="SMART" id="SM00406">
    <property type="entry name" value="IGv"/>
    <property type="match status" value="1"/>
</dbReference>
<sequence>MYSMGILTAFGISFQKKTNLLYVLNGCINILAIATMSASQLVAAPGSDITLGCSFPHRDTDNIQNLIVNWQRGTTEVVHSYYHGKDQLDRQSLAYTGRTQLNPDELKKGNASLSLVGVQASDHGEYTCAVSNEQGSFRGNIFLKVAACCVNSTTVPDPWIRWNLLLQLALQVLSVL</sequence>
<dbReference type="EMBL" id="JAFBMS010000120">
    <property type="protein sequence ID" value="KAG9335415.1"/>
    <property type="molecule type" value="Genomic_DNA"/>
</dbReference>
<dbReference type="AlphaFoldDB" id="A0A8T2N4S5"/>
<dbReference type="SMART" id="SM00409">
    <property type="entry name" value="IG"/>
    <property type="match status" value="1"/>
</dbReference>
<keyword evidence="2" id="KW-0732">Signal</keyword>
<evidence type="ECO:0000256" key="7">
    <source>
        <dbReference type="SAM" id="Phobius"/>
    </source>
</evidence>
<dbReference type="PANTHER" id="PTHR24100">
    <property type="entry name" value="BUTYROPHILIN"/>
    <property type="match status" value="1"/>
</dbReference>
<dbReference type="InterPro" id="IPR013783">
    <property type="entry name" value="Ig-like_fold"/>
</dbReference>
<dbReference type="FunFam" id="2.60.40.10:FF:000142">
    <property type="entry name" value="V-set domain-containing T-cell activation inhibitor 1"/>
    <property type="match status" value="1"/>
</dbReference>
<keyword evidence="7" id="KW-1133">Transmembrane helix</keyword>
<evidence type="ECO:0000256" key="1">
    <source>
        <dbReference type="ARBA" id="ARBA00004370"/>
    </source>
</evidence>
<keyword evidence="4" id="KW-1015">Disulfide bond</keyword>
<accession>A0A8T2N4S5</accession>
<dbReference type="SUPFAM" id="SSF48726">
    <property type="entry name" value="Immunoglobulin"/>
    <property type="match status" value="1"/>
</dbReference>